<dbReference type="Gene3D" id="3.40.50.150">
    <property type="entry name" value="Vaccinia Virus protein VP39"/>
    <property type="match status" value="1"/>
</dbReference>
<dbReference type="OrthoDB" id="16079at2759"/>
<evidence type="ECO:0000256" key="1">
    <source>
        <dbReference type="ARBA" id="ARBA00004173"/>
    </source>
</evidence>
<keyword evidence="10" id="KW-0804">Transcription</keyword>
<evidence type="ECO:0000256" key="5">
    <source>
        <dbReference type="ARBA" id="ARBA00022691"/>
    </source>
</evidence>
<dbReference type="InterPro" id="IPR023165">
    <property type="entry name" value="rRNA_Ade_diMease-like_C"/>
</dbReference>
<reference evidence="14" key="1">
    <citation type="submission" date="2021-02" db="EMBL/GenBank/DDBJ databases">
        <authorList>
            <person name="Nowell W R."/>
        </authorList>
    </citation>
    <scope>NUCLEOTIDE SEQUENCE</scope>
    <source>
        <strain evidence="14">Ploen Becks lab</strain>
    </source>
</reference>
<evidence type="ECO:0000256" key="10">
    <source>
        <dbReference type="ARBA" id="ARBA00023163"/>
    </source>
</evidence>
<dbReference type="InterPro" id="IPR020596">
    <property type="entry name" value="rRNA_Ade_Mease_Trfase_CS"/>
</dbReference>
<dbReference type="GO" id="GO:0000179">
    <property type="term" value="F:rRNA (adenine-N6,N6-)-dimethyltransferase activity"/>
    <property type="evidence" value="ECO:0007669"/>
    <property type="project" value="UniProtKB-UniRule"/>
</dbReference>
<evidence type="ECO:0000256" key="6">
    <source>
        <dbReference type="ARBA" id="ARBA00022884"/>
    </source>
</evidence>
<name>A0A814E5C8_9BILA</name>
<dbReference type="InterPro" id="IPR020598">
    <property type="entry name" value="rRNA_Ade_methylase_Trfase_N"/>
</dbReference>
<dbReference type="PANTHER" id="PTHR11727:SF17">
    <property type="entry name" value="DIMETHYLADENOSINE TRANSFERASE 1, MITOCHONDRIAL"/>
    <property type="match status" value="1"/>
</dbReference>
<evidence type="ECO:0000259" key="13">
    <source>
        <dbReference type="SMART" id="SM00650"/>
    </source>
</evidence>
<feature type="binding site" evidence="11">
    <location>
        <position position="83"/>
    </location>
    <ligand>
        <name>S-adenosyl-L-methionine</name>
        <dbReference type="ChEBI" id="CHEBI:59789"/>
    </ligand>
</feature>
<keyword evidence="9" id="KW-0496">Mitochondrion</keyword>
<comment type="subcellular location">
    <subcellularLocation>
        <location evidence="1">Mitochondrion</location>
    </subcellularLocation>
</comment>
<feature type="binding site" evidence="11">
    <location>
        <position position="142"/>
    </location>
    <ligand>
        <name>S-adenosyl-L-methionine</name>
        <dbReference type="ChEBI" id="CHEBI:59789"/>
    </ligand>
</feature>
<evidence type="ECO:0000313" key="14">
    <source>
        <dbReference type="EMBL" id="CAF0966266.1"/>
    </source>
</evidence>
<evidence type="ECO:0000256" key="4">
    <source>
        <dbReference type="ARBA" id="ARBA00022679"/>
    </source>
</evidence>
<dbReference type="GO" id="GO:0003723">
    <property type="term" value="F:RNA binding"/>
    <property type="evidence" value="ECO:0007669"/>
    <property type="project" value="UniProtKB-UniRule"/>
</dbReference>
<sequence length="328" mass="37197">MSKLVKPFRLPPMPSLSELVKLYKLRAIRQLSQNFLLDKNINDKIIRSAGIKKDSFVFEIGPGPGGLTRSAIEAGAKEIVVVEKDLRFMPGLQLLADAVTPTVNMKIFNGDAMTFPMGQHINRAYEVPWESDELPNANLIGNLPFNISTPLLFKLLLKVSDRNSVFACGRVPMTFLFQQEFGERMICPPGFKERSRVGIMTQAYCDVNIDFLIPNTAFVPPPKVNAACVTMIPLKKPRLKTKFEIVSKVVQAIFQFKNKNWIVGANTLYPKKYPEFLTRFNELCKVDQNKLPTDLDMIEIDQICSSYAQILDVFPELENYDHRISPHL</sequence>
<keyword evidence="4 11" id="KW-0808">Transferase</keyword>
<evidence type="ECO:0000256" key="2">
    <source>
        <dbReference type="ARBA" id="ARBA00022552"/>
    </source>
</evidence>
<evidence type="ECO:0000256" key="11">
    <source>
        <dbReference type="PROSITE-ProRule" id="PRU01026"/>
    </source>
</evidence>
<keyword evidence="7" id="KW-0809">Transit peptide</keyword>
<feature type="binding site" evidence="11">
    <location>
        <position position="61"/>
    </location>
    <ligand>
        <name>S-adenosyl-L-methionine</name>
        <dbReference type="ChEBI" id="CHEBI:59789"/>
    </ligand>
</feature>
<evidence type="ECO:0000256" key="3">
    <source>
        <dbReference type="ARBA" id="ARBA00022603"/>
    </source>
</evidence>
<feature type="domain" description="Ribosomal RNA adenine methylase transferase N-terminal" evidence="13">
    <location>
        <begin position="41"/>
        <end position="235"/>
    </location>
</feature>
<dbReference type="PROSITE" id="PS51689">
    <property type="entry name" value="SAM_RNA_A_N6_MT"/>
    <property type="match status" value="1"/>
</dbReference>
<evidence type="ECO:0000256" key="12">
    <source>
        <dbReference type="RuleBase" id="RU362106"/>
    </source>
</evidence>
<protein>
    <recommendedName>
        <fullName evidence="12">rRNA adenine N(6)-methyltransferase</fullName>
        <ecNumber evidence="12">2.1.1.-</ecNumber>
    </recommendedName>
</protein>
<dbReference type="Gene3D" id="1.10.8.100">
    <property type="entry name" value="Ribosomal RNA adenine dimethylase-like, domain 2"/>
    <property type="match status" value="1"/>
</dbReference>
<keyword evidence="8" id="KW-0805">Transcription regulation</keyword>
<accession>A0A814E5C8</accession>
<dbReference type="InterPro" id="IPR029063">
    <property type="entry name" value="SAM-dependent_MTases_sf"/>
</dbReference>
<dbReference type="EMBL" id="CAJNOC010003071">
    <property type="protein sequence ID" value="CAF0966266.1"/>
    <property type="molecule type" value="Genomic_DNA"/>
</dbReference>
<dbReference type="FunFam" id="3.40.50.150:FF:000109">
    <property type="entry name" value="rRNA adenine N(6)-methyltransferase"/>
    <property type="match status" value="1"/>
</dbReference>
<keyword evidence="3 11" id="KW-0489">Methyltransferase</keyword>
<feature type="binding site" evidence="11">
    <location>
        <position position="111"/>
    </location>
    <ligand>
        <name>S-adenosyl-L-methionine</name>
        <dbReference type="ChEBI" id="CHEBI:59789"/>
    </ligand>
</feature>
<evidence type="ECO:0000256" key="7">
    <source>
        <dbReference type="ARBA" id="ARBA00022946"/>
    </source>
</evidence>
<dbReference type="InterPro" id="IPR001737">
    <property type="entry name" value="KsgA/Erm"/>
</dbReference>
<dbReference type="GO" id="GO:0006391">
    <property type="term" value="P:transcription initiation at mitochondrial promoter"/>
    <property type="evidence" value="ECO:0007669"/>
    <property type="project" value="TreeGrafter"/>
</dbReference>
<dbReference type="GO" id="GO:0034246">
    <property type="term" value="F:mitochondrial transcription factor activity"/>
    <property type="evidence" value="ECO:0007669"/>
    <property type="project" value="TreeGrafter"/>
</dbReference>
<gene>
    <name evidence="14" type="ORF">OXX778_LOCUS14682</name>
</gene>
<dbReference type="PROSITE" id="PS01131">
    <property type="entry name" value="RRNA_A_DIMETH"/>
    <property type="match status" value="1"/>
</dbReference>
<keyword evidence="2 12" id="KW-0698">rRNA processing</keyword>
<dbReference type="GO" id="GO:0005759">
    <property type="term" value="C:mitochondrial matrix"/>
    <property type="evidence" value="ECO:0007669"/>
    <property type="project" value="TreeGrafter"/>
</dbReference>
<feature type="binding site" evidence="11">
    <location>
        <position position="36"/>
    </location>
    <ligand>
        <name>S-adenosyl-L-methionine</name>
        <dbReference type="ChEBI" id="CHEBI:59789"/>
    </ligand>
</feature>
<feature type="binding site" evidence="11">
    <location>
        <position position="34"/>
    </location>
    <ligand>
        <name>S-adenosyl-L-methionine</name>
        <dbReference type="ChEBI" id="CHEBI:59789"/>
    </ligand>
</feature>
<keyword evidence="5 11" id="KW-0949">S-adenosyl-L-methionine</keyword>
<evidence type="ECO:0000256" key="8">
    <source>
        <dbReference type="ARBA" id="ARBA00023015"/>
    </source>
</evidence>
<dbReference type="AlphaFoldDB" id="A0A814E5C8"/>
<dbReference type="Proteomes" id="UP000663879">
    <property type="component" value="Unassembled WGS sequence"/>
</dbReference>
<evidence type="ECO:0000256" key="9">
    <source>
        <dbReference type="ARBA" id="ARBA00023128"/>
    </source>
</evidence>
<comment type="similarity">
    <text evidence="11 12">Belongs to the class I-like SAM-binding methyltransferase superfamily. rRNA adenine N(6)-methyltransferase family.</text>
</comment>
<keyword evidence="15" id="KW-1185">Reference proteome</keyword>
<comment type="caution">
    <text evidence="14">The sequence shown here is derived from an EMBL/GenBank/DDBJ whole genome shotgun (WGS) entry which is preliminary data.</text>
</comment>
<evidence type="ECO:0000313" key="15">
    <source>
        <dbReference type="Proteomes" id="UP000663879"/>
    </source>
</evidence>
<keyword evidence="6 11" id="KW-0694">RNA-binding</keyword>
<dbReference type="EC" id="2.1.1.-" evidence="12"/>
<proteinExistence type="inferred from homology"/>
<organism evidence="14 15">
    <name type="scientific">Brachionus calyciflorus</name>
    <dbReference type="NCBI Taxonomy" id="104777"/>
    <lineage>
        <taxon>Eukaryota</taxon>
        <taxon>Metazoa</taxon>
        <taxon>Spiralia</taxon>
        <taxon>Gnathifera</taxon>
        <taxon>Rotifera</taxon>
        <taxon>Eurotatoria</taxon>
        <taxon>Monogononta</taxon>
        <taxon>Pseudotrocha</taxon>
        <taxon>Ploima</taxon>
        <taxon>Brachionidae</taxon>
        <taxon>Brachionus</taxon>
    </lineage>
</organism>
<dbReference type="Pfam" id="PF00398">
    <property type="entry name" value="RrnaAD"/>
    <property type="match status" value="1"/>
</dbReference>
<dbReference type="SMART" id="SM00650">
    <property type="entry name" value="rADc"/>
    <property type="match status" value="1"/>
</dbReference>
<dbReference type="PANTHER" id="PTHR11727">
    <property type="entry name" value="DIMETHYLADENOSINE TRANSFERASE"/>
    <property type="match status" value="1"/>
</dbReference>
<dbReference type="SUPFAM" id="SSF53335">
    <property type="entry name" value="S-adenosyl-L-methionine-dependent methyltransferases"/>
    <property type="match status" value="1"/>
</dbReference>
<dbReference type="CDD" id="cd02440">
    <property type="entry name" value="AdoMet_MTases"/>
    <property type="match status" value="1"/>
</dbReference>